<feature type="site" description="Important for acyl-CoA specificity" evidence="4">
    <location>
        <position position="147"/>
    </location>
</feature>
<dbReference type="RefSeq" id="WP_115834723.1">
    <property type="nucleotide sequence ID" value="NZ_QUMO01000001.1"/>
</dbReference>
<feature type="binding site" evidence="4">
    <location>
        <position position="167"/>
    </location>
    <ligand>
        <name>substrate</name>
    </ligand>
</feature>
<comment type="pathway">
    <text evidence="4">Amino-acid biosynthesis; L-methionine biosynthesis via de novo pathway; O-succinyl-L-homoserine from L-homoserine: step 1/1.</text>
</comment>
<evidence type="ECO:0000256" key="4">
    <source>
        <dbReference type="HAMAP-Rule" id="MF_00295"/>
    </source>
</evidence>
<organism evidence="7 8">
    <name type="scientific">Methylovirgula ligni</name>
    <dbReference type="NCBI Taxonomy" id="569860"/>
    <lineage>
        <taxon>Bacteria</taxon>
        <taxon>Pseudomonadati</taxon>
        <taxon>Pseudomonadota</taxon>
        <taxon>Alphaproteobacteria</taxon>
        <taxon>Hyphomicrobiales</taxon>
        <taxon>Beijerinckiaceae</taxon>
        <taxon>Methylovirgula</taxon>
    </lineage>
</organism>
<dbReference type="EC" id="2.3.1.46" evidence="4"/>
<evidence type="ECO:0000256" key="2">
    <source>
        <dbReference type="ARBA" id="ARBA00022679"/>
    </source>
</evidence>
<keyword evidence="8" id="KW-1185">Reference proteome</keyword>
<dbReference type="EMBL" id="QUMO01000001">
    <property type="protein sequence ID" value="REF88875.1"/>
    <property type="molecule type" value="Genomic_DNA"/>
</dbReference>
<evidence type="ECO:0000313" key="7">
    <source>
        <dbReference type="EMBL" id="REF88875.1"/>
    </source>
</evidence>
<dbReference type="UniPathway" id="UPA00051">
    <property type="reaction ID" value="UER00075"/>
</dbReference>
<feature type="active site" description="Acyl-thioester intermediate" evidence="4 5">
    <location>
        <position position="146"/>
    </location>
</feature>
<dbReference type="GO" id="GO:0004414">
    <property type="term" value="F:homoserine O-acetyltransferase activity"/>
    <property type="evidence" value="ECO:0007669"/>
    <property type="project" value="UniProtKB-UniRule"/>
</dbReference>
<feature type="region of interest" description="Disordered" evidence="6">
    <location>
        <begin position="1"/>
        <end position="25"/>
    </location>
</feature>
<comment type="function">
    <text evidence="4">Transfers a succinyl group from succinyl-CoA to L-homoserine, forming succinyl-L-homoserine.</text>
</comment>
<dbReference type="PANTHER" id="PTHR20919:SF0">
    <property type="entry name" value="HOMOSERINE O-SUCCINYLTRANSFERASE"/>
    <property type="match status" value="1"/>
</dbReference>
<comment type="catalytic activity">
    <reaction evidence="4">
        <text>L-homoserine + succinyl-CoA = O-succinyl-L-homoserine + CoA</text>
        <dbReference type="Rhea" id="RHEA:22008"/>
        <dbReference type="ChEBI" id="CHEBI:57287"/>
        <dbReference type="ChEBI" id="CHEBI:57292"/>
        <dbReference type="ChEBI" id="CHEBI:57476"/>
        <dbReference type="ChEBI" id="CHEBI:57661"/>
        <dbReference type="EC" id="2.3.1.46"/>
    </reaction>
</comment>
<feature type="binding site" evidence="4">
    <location>
        <position position="252"/>
    </location>
    <ligand>
        <name>substrate</name>
    </ligand>
</feature>
<feature type="site" description="Important for substrate specificity" evidence="4">
    <location>
        <position position="195"/>
    </location>
</feature>
<dbReference type="SUPFAM" id="SSF52317">
    <property type="entry name" value="Class I glutamine amidotransferase-like"/>
    <property type="match status" value="1"/>
</dbReference>
<proteinExistence type="inferred from homology"/>
<comment type="caution">
    <text evidence="4">Lacks conserved residue(s) required for the propagation of feature annotation.</text>
</comment>
<dbReference type="GO" id="GO:0005737">
    <property type="term" value="C:cytoplasm"/>
    <property type="evidence" value="ECO:0007669"/>
    <property type="project" value="UniProtKB-SubCell"/>
</dbReference>
<keyword evidence="4" id="KW-0486">Methionine biosynthesis</keyword>
<evidence type="ECO:0000256" key="6">
    <source>
        <dbReference type="SAM" id="MobiDB-lite"/>
    </source>
</evidence>
<comment type="similarity">
    <text evidence="4">Belongs to the MetA family.</text>
</comment>
<evidence type="ECO:0000256" key="3">
    <source>
        <dbReference type="ARBA" id="ARBA00023315"/>
    </source>
</evidence>
<keyword evidence="3 4" id="KW-0012">Acyltransferase</keyword>
<dbReference type="HAMAP" id="MF_00295">
    <property type="entry name" value="MetA_acyltransf"/>
    <property type="match status" value="1"/>
</dbReference>
<dbReference type="Proteomes" id="UP000256900">
    <property type="component" value="Unassembled WGS sequence"/>
</dbReference>
<dbReference type="GO" id="GO:0008899">
    <property type="term" value="F:homoserine O-succinyltransferase activity"/>
    <property type="evidence" value="ECO:0007669"/>
    <property type="project" value="UniProtKB-EC"/>
</dbReference>
<feature type="active site" evidence="4">
    <location>
        <position position="240"/>
    </location>
</feature>
<feature type="active site" description="Proton acceptor" evidence="4">
    <location>
        <position position="238"/>
    </location>
</feature>
<dbReference type="Gene3D" id="3.40.50.880">
    <property type="match status" value="1"/>
</dbReference>
<dbReference type="PIRSF" id="PIRSF000450">
    <property type="entry name" value="H_ser_succinyltr"/>
    <property type="match status" value="1"/>
</dbReference>
<reference evidence="7 8" key="1">
    <citation type="submission" date="2018-08" db="EMBL/GenBank/DDBJ databases">
        <title>Genomic Encyclopedia of Type Strains, Phase IV (KMG-IV): sequencing the most valuable type-strain genomes for metagenomic binning, comparative biology and taxonomic classification.</title>
        <authorList>
            <person name="Goeker M."/>
        </authorList>
    </citation>
    <scope>NUCLEOTIDE SEQUENCE [LARGE SCALE GENOMIC DNA]</scope>
    <source>
        <strain evidence="7 8">BW863</strain>
    </source>
</reference>
<gene>
    <name evidence="4" type="primary">metAS</name>
    <name evidence="7" type="ORF">DES32_0086</name>
</gene>
<accession>A0A3D9Z217</accession>
<dbReference type="Pfam" id="PF04204">
    <property type="entry name" value="HTS"/>
    <property type="match status" value="1"/>
</dbReference>
<dbReference type="PANTHER" id="PTHR20919">
    <property type="entry name" value="HOMOSERINE O-SUCCINYLTRANSFERASE"/>
    <property type="match status" value="1"/>
</dbReference>
<dbReference type="GO" id="GO:0009086">
    <property type="term" value="P:methionine biosynthetic process"/>
    <property type="evidence" value="ECO:0007669"/>
    <property type="project" value="UniProtKB-UniRule"/>
</dbReference>
<keyword evidence="2 4" id="KW-0808">Transferase</keyword>
<dbReference type="AlphaFoldDB" id="A0A3D9Z217"/>
<feature type="site" description="Important for acyl-CoA specificity" evidence="4">
    <location>
        <position position="113"/>
    </location>
</feature>
<sequence>MTDRGHEAALTAPQSISEAAESRSRDVEGPVAAKCLEIGVVNNMPDASLLATERQFKDLIVQAAGALPVRLRFYALDGIARGEGAAQHIAAHYCDIGALGHEKLDGLIITGCEPKTASLADEVYWPGLTRVIDWAAINTRSTIFSCLAAHAAVLHLDGISRVPFGRKLSGVFDCAVVAQDPLLEGLGPELRIPHSRLNDLAAEELSAHGYRILTSSPRFGADMFVRQQESLFVFLQGHPEYDADSLLREYRRDVVRYLRGERASFPQTPEDYFDPLTGKHLAAFAERVATRQSRHPHRELANLLDDVHPAKTWRASSDGLYRNWLTYLASR</sequence>
<feature type="binding site" evidence="4">
    <location>
        <position position="195"/>
    </location>
    <ligand>
        <name>substrate</name>
    </ligand>
</feature>
<dbReference type="NCBIfam" id="NF003776">
    <property type="entry name" value="PRK05368.1-3"/>
    <property type="match status" value="1"/>
</dbReference>
<evidence type="ECO:0000256" key="1">
    <source>
        <dbReference type="ARBA" id="ARBA00022605"/>
    </source>
</evidence>
<keyword evidence="4" id="KW-0963">Cytoplasm</keyword>
<dbReference type="OrthoDB" id="9772423at2"/>
<keyword evidence="1 4" id="KW-0028">Amino-acid biosynthesis</keyword>
<comment type="caution">
    <text evidence="7">The sequence shown here is derived from an EMBL/GenBank/DDBJ whole genome shotgun (WGS) entry which is preliminary data.</text>
</comment>
<comment type="subcellular location">
    <subcellularLocation>
        <location evidence="4">Cytoplasm</location>
    </subcellularLocation>
</comment>
<protein>
    <recommendedName>
        <fullName evidence="4">Homoserine O-succinyltransferase</fullName>
        <shortName evidence="4">HST</shortName>
        <ecNumber evidence="4">2.3.1.46</ecNumber>
    </recommendedName>
    <alternativeName>
        <fullName evidence="4">Homoserine transsuccinylase</fullName>
        <shortName evidence="4">HTS</shortName>
    </alternativeName>
</protein>
<dbReference type="InterPro" id="IPR029062">
    <property type="entry name" value="Class_I_gatase-like"/>
</dbReference>
<name>A0A3D9Z217_9HYPH</name>
<evidence type="ECO:0000256" key="5">
    <source>
        <dbReference type="PIRSR" id="PIRSR000450-1"/>
    </source>
</evidence>
<dbReference type="InterPro" id="IPR033752">
    <property type="entry name" value="MetA_family"/>
</dbReference>
<evidence type="ECO:0000313" key="8">
    <source>
        <dbReference type="Proteomes" id="UP000256900"/>
    </source>
</evidence>